<organism evidence="2 3">
    <name type="scientific">Tolypocladium paradoxum</name>
    <dbReference type="NCBI Taxonomy" id="94208"/>
    <lineage>
        <taxon>Eukaryota</taxon>
        <taxon>Fungi</taxon>
        <taxon>Dikarya</taxon>
        <taxon>Ascomycota</taxon>
        <taxon>Pezizomycotina</taxon>
        <taxon>Sordariomycetes</taxon>
        <taxon>Hypocreomycetidae</taxon>
        <taxon>Hypocreales</taxon>
        <taxon>Ophiocordycipitaceae</taxon>
        <taxon>Tolypocladium</taxon>
    </lineage>
</organism>
<dbReference type="AlphaFoldDB" id="A0A2S4KPZ1"/>
<gene>
    <name evidence="2" type="ORF">TPAR_07541</name>
</gene>
<feature type="region of interest" description="Disordered" evidence="1">
    <location>
        <begin position="1"/>
        <end position="165"/>
    </location>
</feature>
<evidence type="ECO:0000313" key="2">
    <source>
        <dbReference type="EMBL" id="POR32247.1"/>
    </source>
</evidence>
<feature type="compositionally biased region" description="Basic residues" evidence="1">
    <location>
        <begin position="133"/>
        <end position="147"/>
    </location>
</feature>
<keyword evidence="3" id="KW-1185">Reference proteome</keyword>
<feature type="compositionally biased region" description="Basic and acidic residues" evidence="1">
    <location>
        <begin position="97"/>
        <end position="107"/>
    </location>
</feature>
<comment type="caution">
    <text evidence="2">The sequence shown here is derived from an EMBL/GenBank/DDBJ whole genome shotgun (WGS) entry which is preliminary data.</text>
</comment>
<dbReference type="Proteomes" id="UP000237481">
    <property type="component" value="Unassembled WGS sequence"/>
</dbReference>
<protein>
    <submittedName>
        <fullName evidence="2">Uncharacterized protein</fullName>
    </submittedName>
</protein>
<proteinExistence type="predicted"/>
<reference evidence="2 3" key="1">
    <citation type="submission" date="2018-01" db="EMBL/GenBank/DDBJ databases">
        <title>Harnessing the power of phylogenomics to disentangle the directionality and signatures of interkingdom host jumping in the parasitic fungal genus Tolypocladium.</title>
        <authorList>
            <person name="Quandt C.A."/>
            <person name="Patterson W."/>
            <person name="Spatafora J.W."/>
        </authorList>
    </citation>
    <scope>NUCLEOTIDE SEQUENCE [LARGE SCALE GENOMIC DNA]</scope>
    <source>
        <strain evidence="2 3">NRBC 100945</strain>
    </source>
</reference>
<sequence>MLTAAEPEPEPSKRAPTPRSWVGRLSSVFGGGGGDDGPAVEEGDGAKHAWGLPDAEPEGGRLERSSRAQHRPPRVGSPVRRRPESPRTVAADVDVEAADHAPAHDDSDASLADEELSDPSTSDDPPQTLPPSLRRRAPRAPTPRRRQPPSPRGPPRGALRRRRILADLGGSRRALAHPQRRLVVAVVVGLAAAPRLAAQPGLDVVVGVADARRGAGAAGRGAG</sequence>
<accession>A0A2S4KPZ1</accession>
<evidence type="ECO:0000256" key="1">
    <source>
        <dbReference type="SAM" id="MobiDB-lite"/>
    </source>
</evidence>
<dbReference type="EMBL" id="PKSG01000887">
    <property type="protein sequence ID" value="POR32247.1"/>
    <property type="molecule type" value="Genomic_DNA"/>
</dbReference>
<name>A0A2S4KPZ1_9HYPO</name>
<evidence type="ECO:0000313" key="3">
    <source>
        <dbReference type="Proteomes" id="UP000237481"/>
    </source>
</evidence>